<keyword evidence="1" id="KW-0472">Membrane</keyword>
<accession>A0A9W7AZT4</accession>
<name>A0A9W7AZT4_9STRA</name>
<evidence type="ECO:0000313" key="2">
    <source>
        <dbReference type="EMBL" id="GMH79516.1"/>
    </source>
</evidence>
<dbReference type="EMBL" id="BLQM01000266">
    <property type="protein sequence ID" value="GMH79516.1"/>
    <property type="molecule type" value="Genomic_DNA"/>
</dbReference>
<feature type="transmembrane region" description="Helical" evidence="1">
    <location>
        <begin position="274"/>
        <end position="295"/>
    </location>
</feature>
<protein>
    <submittedName>
        <fullName evidence="2">Uncharacterized protein</fullName>
    </submittedName>
</protein>
<dbReference type="AlphaFoldDB" id="A0A9W7AZT4"/>
<proteinExistence type="predicted"/>
<evidence type="ECO:0000313" key="3">
    <source>
        <dbReference type="Proteomes" id="UP001162640"/>
    </source>
</evidence>
<feature type="transmembrane region" description="Helical" evidence="1">
    <location>
        <begin position="183"/>
        <end position="201"/>
    </location>
</feature>
<organism evidence="2 3">
    <name type="scientific">Triparma laevis f. inornata</name>
    <dbReference type="NCBI Taxonomy" id="1714386"/>
    <lineage>
        <taxon>Eukaryota</taxon>
        <taxon>Sar</taxon>
        <taxon>Stramenopiles</taxon>
        <taxon>Ochrophyta</taxon>
        <taxon>Bolidophyceae</taxon>
        <taxon>Parmales</taxon>
        <taxon>Triparmaceae</taxon>
        <taxon>Triparma</taxon>
    </lineage>
</organism>
<feature type="transmembrane region" description="Helical" evidence="1">
    <location>
        <begin position="213"/>
        <end position="232"/>
    </location>
</feature>
<keyword evidence="1" id="KW-0812">Transmembrane</keyword>
<reference evidence="3" key="1">
    <citation type="journal article" date="2023" name="Commun. Biol.">
        <title>Genome analysis of Parmales, the sister group of diatoms, reveals the evolutionary specialization of diatoms from phago-mixotrophs to photoautotrophs.</title>
        <authorList>
            <person name="Ban H."/>
            <person name="Sato S."/>
            <person name="Yoshikawa S."/>
            <person name="Yamada K."/>
            <person name="Nakamura Y."/>
            <person name="Ichinomiya M."/>
            <person name="Sato N."/>
            <person name="Blanc-Mathieu R."/>
            <person name="Endo H."/>
            <person name="Kuwata A."/>
            <person name="Ogata H."/>
        </authorList>
    </citation>
    <scope>NUCLEOTIDE SEQUENCE [LARGE SCALE GENOMIC DNA]</scope>
</reference>
<gene>
    <name evidence="2" type="ORF">TL16_g08174</name>
</gene>
<evidence type="ECO:0000256" key="1">
    <source>
        <dbReference type="SAM" id="Phobius"/>
    </source>
</evidence>
<comment type="caution">
    <text evidence="2">The sequence shown here is derived from an EMBL/GenBank/DDBJ whole genome shotgun (WGS) entry which is preliminary data.</text>
</comment>
<dbReference type="Proteomes" id="UP001162640">
    <property type="component" value="Unassembled WGS sequence"/>
</dbReference>
<keyword evidence="1" id="KW-1133">Transmembrane helix</keyword>
<sequence>MKTLNLIRPLTKGYRTHMASTHDALMDMASLDSMDSDEFDAFSAAFLQKISQRRDDRRAKLGLTPKTYVELELGDVEAKKRIANRRGSMAGSLDPDQARANIENLHVAVLKVLGWAGADKDNIEELAEQFDSVVANYVDLVEAISAWFDKSVPTQGMTEEQKEGFKLFLISVARRNLLAKKMVWRLLTNTGIVYIALGALAKKEHYLSLTTGMTGYGASLGVVVVGLAMFLMSCDTNFDRSLFWKAKSGKQHVRECWRSETIWTTKRKSKDAEIWRWFAHIHPIFFPFGLLTPWICEELFEKYGNEGVERPEWMNEENNGKFIKRVVEIYIWKGGVVGAKVDVALAKLFGRNGADLEAGVDGKLSFIQSKKSRKGIKVNKVQPEELAV</sequence>